<dbReference type="PANTHER" id="PTHR30586">
    <property type="entry name" value="ELECTRON TRANSPORT COMPLEX PROTEIN RNFE"/>
    <property type="match status" value="1"/>
</dbReference>
<dbReference type="RefSeq" id="WP_109839677.1">
    <property type="nucleotide sequence ID" value="NZ_QGKM01000090.1"/>
</dbReference>
<dbReference type="GO" id="GO:0005886">
    <property type="term" value="C:plasma membrane"/>
    <property type="evidence" value="ECO:0007669"/>
    <property type="project" value="UniProtKB-SubCell"/>
</dbReference>
<name>A0A317C1K7_9GAMM</name>
<comment type="function">
    <text evidence="9">Part of a membrane-bound complex that couples electron transfer with translocation of ions across the membrane.</text>
</comment>
<dbReference type="InterPro" id="IPR010968">
    <property type="entry name" value="RnfE"/>
</dbReference>
<dbReference type="InterPro" id="IPR003667">
    <property type="entry name" value="NqrDE/RnfAE"/>
</dbReference>
<evidence type="ECO:0000256" key="8">
    <source>
        <dbReference type="ARBA" id="ARBA00023136"/>
    </source>
</evidence>
<evidence type="ECO:0000256" key="6">
    <source>
        <dbReference type="ARBA" id="ARBA00022982"/>
    </source>
</evidence>
<dbReference type="EC" id="7.-.-.-" evidence="9"/>
<keyword evidence="11" id="KW-1185">Reference proteome</keyword>
<dbReference type="PIRSF" id="PIRSF006102">
    <property type="entry name" value="NQR_DE"/>
    <property type="match status" value="1"/>
</dbReference>
<dbReference type="GO" id="GO:0022900">
    <property type="term" value="P:electron transport chain"/>
    <property type="evidence" value="ECO:0007669"/>
    <property type="project" value="UniProtKB-UniRule"/>
</dbReference>
<comment type="similarity">
    <text evidence="9">Belongs to the NqrDE/RnfAE family.</text>
</comment>
<keyword evidence="9" id="KW-1003">Cell membrane</keyword>
<dbReference type="GO" id="GO:0012505">
    <property type="term" value="C:endomembrane system"/>
    <property type="evidence" value="ECO:0007669"/>
    <property type="project" value="UniProtKB-SubCell"/>
</dbReference>
<dbReference type="PANTHER" id="PTHR30586:SF0">
    <property type="entry name" value="ION-TRANSLOCATING OXIDOREDUCTASE COMPLEX SUBUNIT E"/>
    <property type="match status" value="1"/>
</dbReference>
<feature type="transmembrane region" description="Helical" evidence="9">
    <location>
        <begin position="99"/>
        <end position="117"/>
    </location>
</feature>
<evidence type="ECO:0000256" key="5">
    <source>
        <dbReference type="ARBA" id="ARBA00022967"/>
    </source>
</evidence>
<dbReference type="Pfam" id="PF02508">
    <property type="entry name" value="Rnf-Nqr"/>
    <property type="match status" value="1"/>
</dbReference>
<evidence type="ECO:0000256" key="1">
    <source>
        <dbReference type="ARBA" id="ARBA00004127"/>
    </source>
</evidence>
<feature type="transmembrane region" description="Helical" evidence="9">
    <location>
        <begin position="186"/>
        <end position="209"/>
    </location>
</feature>
<proteinExistence type="inferred from homology"/>
<comment type="subcellular location">
    <subcellularLocation>
        <location evidence="9">Cell inner membrane</location>
        <topology evidence="9">Multi-pass membrane protein</topology>
    </subcellularLocation>
    <subcellularLocation>
        <location evidence="1">Endomembrane system</location>
        <topology evidence="1">Multi-pass membrane protein</topology>
    </subcellularLocation>
</comment>
<evidence type="ECO:0000256" key="2">
    <source>
        <dbReference type="ARBA" id="ARBA00022448"/>
    </source>
</evidence>
<gene>
    <name evidence="9" type="primary">rnfE</name>
    <name evidence="10" type="ORF">DKW60_21265</name>
</gene>
<keyword evidence="6 9" id="KW-0249">Electron transport</keyword>
<dbReference type="OrthoDB" id="9782945at2"/>
<dbReference type="HAMAP" id="MF_00478">
    <property type="entry name" value="RsxE_RnfE"/>
    <property type="match status" value="1"/>
</dbReference>
<protein>
    <recommendedName>
        <fullName evidence="9">Ion-translocating oxidoreductase complex subunit E</fullName>
        <ecNumber evidence="9">7.-.-.-</ecNumber>
    </recommendedName>
    <alternativeName>
        <fullName evidence="9">Rnf electron transport complex subunit E</fullName>
    </alternativeName>
</protein>
<dbReference type="EMBL" id="QGKM01000090">
    <property type="protein sequence ID" value="PWQ92428.1"/>
    <property type="molecule type" value="Genomic_DNA"/>
</dbReference>
<sequence>MSDVNYKQIIADGLWNNNAGLVQLLGLCPLLAVTNNAVNGLGLGLATLVTLLISNGSVSFSRHWVSREIRIPFYVMVIAANVTVVDLLMNAYLHNLHNVLGIFIPLIVTNCAIIARAEAFASKNEIIPSIVDGFMMGLGFLVLLVVLGGMREVIGSGTLFANASVMFGDAAQGLTMQVFDKDYPGFLLAILPPGAFLGLGLIIALKNIIDDRLETKRIAKRQQEKAAAEAASKVIGGVPASE</sequence>
<keyword evidence="2 9" id="KW-0813">Transport</keyword>
<dbReference type="AlphaFoldDB" id="A0A317C1K7"/>
<feature type="transmembrane region" description="Helical" evidence="9">
    <location>
        <begin position="129"/>
        <end position="150"/>
    </location>
</feature>
<keyword evidence="7 9" id="KW-1133">Transmembrane helix</keyword>
<evidence type="ECO:0000256" key="9">
    <source>
        <dbReference type="HAMAP-Rule" id="MF_00478"/>
    </source>
</evidence>
<dbReference type="NCBIfam" id="TIGR01948">
    <property type="entry name" value="rnfE"/>
    <property type="match status" value="1"/>
</dbReference>
<reference evidence="10 11" key="1">
    <citation type="submission" date="2018-05" db="EMBL/GenBank/DDBJ databases">
        <title>Leucothrix arctica sp. nov., isolated from Arctic seawater.</title>
        <authorList>
            <person name="Choi A."/>
            <person name="Baek K."/>
        </authorList>
    </citation>
    <scope>NUCLEOTIDE SEQUENCE [LARGE SCALE GENOMIC DNA]</scope>
    <source>
        <strain evidence="10 11">JCM 18388</strain>
    </source>
</reference>
<keyword evidence="3 9" id="KW-0997">Cell inner membrane</keyword>
<comment type="caution">
    <text evidence="10">The sequence shown here is derived from an EMBL/GenBank/DDBJ whole genome shotgun (WGS) entry which is preliminary data.</text>
</comment>
<organism evidence="10 11">
    <name type="scientific">Leucothrix pacifica</name>
    <dbReference type="NCBI Taxonomy" id="1247513"/>
    <lineage>
        <taxon>Bacteria</taxon>
        <taxon>Pseudomonadati</taxon>
        <taxon>Pseudomonadota</taxon>
        <taxon>Gammaproteobacteria</taxon>
        <taxon>Thiotrichales</taxon>
        <taxon>Thiotrichaceae</taxon>
        <taxon>Leucothrix</taxon>
    </lineage>
</organism>
<feature type="transmembrane region" description="Helical" evidence="9">
    <location>
        <begin position="40"/>
        <end position="61"/>
    </location>
</feature>
<keyword evidence="4 9" id="KW-0812">Transmembrane</keyword>
<keyword evidence="5 9" id="KW-1278">Translocase</keyword>
<evidence type="ECO:0000256" key="3">
    <source>
        <dbReference type="ARBA" id="ARBA00022519"/>
    </source>
</evidence>
<keyword evidence="8 9" id="KW-0472">Membrane</keyword>
<accession>A0A317C1K7</accession>
<evidence type="ECO:0000256" key="4">
    <source>
        <dbReference type="ARBA" id="ARBA00022692"/>
    </source>
</evidence>
<evidence type="ECO:0000313" key="10">
    <source>
        <dbReference type="EMBL" id="PWQ92428.1"/>
    </source>
</evidence>
<dbReference type="NCBIfam" id="NF009070">
    <property type="entry name" value="PRK12405.1"/>
    <property type="match status" value="1"/>
</dbReference>
<evidence type="ECO:0000313" key="11">
    <source>
        <dbReference type="Proteomes" id="UP000245539"/>
    </source>
</evidence>
<comment type="subunit">
    <text evidence="9">The complex is composed of six subunits: RnfA, RnfB, RnfC, RnfD, RnfE and RnfG.</text>
</comment>
<evidence type="ECO:0000256" key="7">
    <source>
        <dbReference type="ARBA" id="ARBA00022989"/>
    </source>
</evidence>
<dbReference type="Proteomes" id="UP000245539">
    <property type="component" value="Unassembled WGS sequence"/>
</dbReference>
<feature type="transmembrane region" description="Helical" evidence="9">
    <location>
        <begin position="73"/>
        <end position="93"/>
    </location>
</feature>